<dbReference type="EMBL" id="JARAOO010000013">
    <property type="protein sequence ID" value="KAJ7946761.1"/>
    <property type="molecule type" value="Genomic_DNA"/>
</dbReference>
<dbReference type="AlphaFoldDB" id="A0AAD7KVV2"/>
<gene>
    <name evidence="1" type="ORF">O6P43_031649</name>
</gene>
<keyword evidence="2" id="KW-1185">Reference proteome</keyword>
<protein>
    <submittedName>
        <fullName evidence="1">Root phototropism protein 3-like</fullName>
    </submittedName>
</protein>
<organism evidence="1 2">
    <name type="scientific">Quillaja saponaria</name>
    <name type="common">Soap bark tree</name>
    <dbReference type="NCBI Taxonomy" id="32244"/>
    <lineage>
        <taxon>Eukaryota</taxon>
        <taxon>Viridiplantae</taxon>
        <taxon>Streptophyta</taxon>
        <taxon>Embryophyta</taxon>
        <taxon>Tracheophyta</taxon>
        <taxon>Spermatophyta</taxon>
        <taxon>Magnoliopsida</taxon>
        <taxon>eudicotyledons</taxon>
        <taxon>Gunneridae</taxon>
        <taxon>Pentapetalae</taxon>
        <taxon>rosids</taxon>
        <taxon>fabids</taxon>
        <taxon>Fabales</taxon>
        <taxon>Quillajaceae</taxon>
        <taxon>Quillaja</taxon>
    </lineage>
</organism>
<sequence length="71" mass="8153">MWESESESEAGLEYGNGAFTSSKQCVQTDGFEQRDQLWYVATDVPSDFLVQVENVYFHLHKYPLLSRSGDE</sequence>
<accession>A0AAD7KVV2</accession>
<name>A0AAD7KVV2_QUISA</name>
<reference evidence="1" key="1">
    <citation type="journal article" date="2023" name="Science">
        <title>Elucidation of the pathway for biosynthesis of saponin adjuvants from the soapbark tree.</title>
        <authorList>
            <person name="Reed J."/>
            <person name="Orme A."/>
            <person name="El-Demerdash A."/>
            <person name="Owen C."/>
            <person name="Martin L.B.B."/>
            <person name="Misra R.C."/>
            <person name="Kikuchi S."/>
            <person name="Rejzek M."/>
            <person name="Martin A.C."/>
            <person name="Harkess A."/>
            <person name="Leebens-Mack J."/>
            <person name="Louveau T."/>
            <person name="Stephenson M.J."/>
            <person name="Osbourn A."/>
        </authorList>
    </citation>
    <scope>NUCLEOTIDE SEQUENCE</scope>
    <source>
        <strain evidence="1">S10</strain>
    </source>
</reference>
<dbReference type="KEGG" id="qsa:O6P43_031649"/>
<dbReference type="Proteomes" id="UP001163823">
    <property type="component" value="Chromosome 13"/>
</dbReference>
<evidence type="ECO:0000313" key="1">
    <source>
        <dbReference type="EMBL" id="KAJ7946761.1"/>
    </source>
</evidence>
<evidence type="ECO:0000313" key="2">
    <source>
        <dbReference type="Proteomes" id="UP001163823"/>
    </source>
</evidence>
<proteinExistence type="predicted"/>
<comment type="caution">
    <text evidence="1">The sequence shown here is derived from an EMBL/GenBank/DDBJ whole genome shotgun (WGS) entry which is preliminary data.</text>
</comment>